<dbReference type="InterPro" id="IPR012997">
    <property type="entry name" value="RplA"/>
</dbReference>
<protein>
    <recommendedName>
        <fullName evidence="3">Endolytic peptidoglycan transglycosylase RlpA</fullName>
        <ecNumber evidence="3">4.2.2.-</ecNumber>
    </recommendedName>
</protein>
<evidence type="ECO:0000313" key="7">
    <source>
        <dbReference type="EMBL" id="MCI4683454.1"/>
    </source>
</evidence>
<evidence type="ECO:0000256" key="1">
    <source>
        <dbReference type="ARBA" id="ARBA00023239"/>
    </source>
</evidence>
<dbReference type="InterPro" id="IPR034718">
    <property type="entry name" value="RlpA"/>
</dbReference>
<dbReference type="SUPFAM" id="SSF50685">
    <property type="entry name" value="Barwin-like endoglucanases"/>
    <property type="match status" value="1"/>
</dbReference>
<keyword evidence="8" id="KW-1185">Reference proteome</keyword>
<comment type="function">
    <text evidence="3">Lytic transglycosylase with a strong preference for naked glycan strands that lack stem peptides.</text>
</comment>
<dbReference type="PANTHER" id="PTHR34183">
    <property type="entry name" value="ENDOLYTIC PEPTIDOGLYCAN TRANSGLYCOSYLASE RLPA"/>
    <property type="match status" value="1"/>
</dbReference>
<keyword evidence="1 3" id="KW-0456">Lyase</keyword>
<dbReference type="PANTHER" id="PTHR34183:SF1">
    <property type="entry name" value="ENDOLYTIC PEPTIDOGLYCAN TRANSGLYCOSYLASE RLPA"/>
    <property type="match status" value="1"/>
</dbReference>
<dbReference type="HAMAP" id="MF_02071">
    <property type="entry name" value="RlpA"/>
    <property type="match status" value="1"/>
</dbReference>
<proteinExistence type="inferred from homology"/>
<organism evidence="7 8">
    <name type="scientific">Candidatus Rhodoblastus alkanivorans</name>
    <dbReference type="NCBI Taxonomy" id="2954117"/>
    <lineage>
        <taxon>Bacteria</taxon>
        <taxon>Pseudomonadati</taxon>
        <taxon>Pseudomonadota</taxon>
        <taxon>Alphaproteobacteria</taxon>
        <taxon>Hyphomicrobiales</taxon>
        <taxon>Rhodoblastaceae</taxon>
        <taxon>Rhodoblastus</taxon>
    </lineage>
</organism>
<feature type="compositionally biased region" description="Pro residues" evidence="5">
    <location>
        <begin position="294"/>
        <end position="306"/>
    </location>
</feature>
<dbReference type="Proteomes" id="UP001139104">
    <property type="component" value="Unassembled WGS sequence"/>
</dbReference>
<sequence>MTKTPVSPLALIAARPTIGAIANRVKAGPIFAIVGVLAMAGCAQSPQHFARHHGKEYFPEGLYGRASPRVVADGDPVPKGGGRYLVGKPYTIAGHRYVPSERKYSAVGLASWYGDAFHGRRTANGEIYDRNAITAAHPTMPLPCYARVTNLRNHRSMIVRVNDRGPFHTGRLMDLSAHAAETLGFKSVGTSLVKVDYVGRASLAGSDDRKLLATLRFDGRPAELNDFGFSPTEVAERRGFPPAAAPDREVERIAMRDTPVSYDPPPRVREAVNPPLPPEPPQRLALAGDSRPAAPLPKNPPMPPQRPFDLGTIPGAGVPVSVARR</sequence>
<comment type="similarity">
    <text evidence="3 4">Belongs to the RlpA family.</text>
</comment>
<feature type="domain" description="RlpA-like protein double-psi beta-barrel" evidence="6">
    <location>
        <begin position="106"/>
        <end position="194"/>
    </location>
</feature>
<evidence type="ECO:0000313" key="8">
    <source>
        <dbReference type="Proteomes" id="UP001139104"/>
    </source>
</evidence>
<dbReference type="RefSeq" id="WP_243067405.1">
    <property type="nucleotide sequence ID" value="NZ_JAIVFK010000013.1"/>
</dbReference>
<dbReference type="InterPro" id="IPR036908">
    <property type="entry name" value="RlpA-like_sf"/>
</dbReference>
<reference evidence="7" key="1">
    <citation type="journal article" date="2022" name="ISME J.">
        <title>Identification of active gaseous-alkane degraders at natural gas seeps.</title>
        <authorList>
            <person name="Farhan Ul Haque M."/>
            <person name="Hernandez M."/>
            <person name="Crombie A.T."/>
            <person name="Murrell J.C."/>
        </authorList>
    </citation>
    <scope>NUCLEOTIDE SEQUENCE</scope>
    <source>
        <strain evidence="7">PC2</strain>
    </source>
</reference>
<dbReference type="CDD" id="cd22268">
    <property type="entry name" value="DPBB_RlpA-like"/>
    <property type="match status" value="1"/>
</dbReference>
<dbReference type="EMBL" id="JAIVFP010000001">
    <property type="protein sequence ID" value="MCI4683454.1"/>
    <property type="molecule type" value="Genomic_DNA"/>
</dbReference>
<evidence type="ECO:0000256" key="4">
    <source>
        <dbReference type="RuleBase" id="RU003495"/>
    </source>
</evidence>
<evidence type="ECO:0000256" key="3">
    <source>
        <dbReference type="HAMAP-Rule" id="MF_02071"/>
    </source>
</evidence>
<dbReference type="NCBIfam" id="TIGR00413">
    <property type="entry name" value="rlpA"/>
    <property type="match status" value="1"/>
</dbReference>
<keyword evidence="2 3" id="KW-0961">Cell wall biogenesis/degradation</keyword>
<dbReference type="Pfam" id="PF03330">
    <property type="entry name" value="DPBB_1"/>
    <property type="match status" value="1"/>
</dbReference>
<evidence type="ECO:0000259" key="6">
    <source>
        <dbReference type="Pfam" id="PF03330"/>
    </source>
</evidence>
<evidence type="ECO:0000256" key="5">
    <source>
        <dbReference type="SAM" id="MobiDB-lite"/>
    </source>
</evidence>
<dbReference type="EC" id="4.2.2.-" evidence="3"/>
<dbReference type="InterPro" id="IPR009009">
    <property type="entry name" value="RlpA-like_DPBB"/>
</dbReference>
<accession>A0ABS9Z712</accession>
<comment type="caution">
    <text evidence="7">The sequence shown here is derived from an EMBL/GenBank/DDBJ whole genome shotgun (WGS) entry which is preliminary data.</text>
</comment>
<evidence type="ECO:0000256" key="2">
    <source>
        <dbReference type="ARBA" id="ARBA00023316"/>
    </source>
</evidence>
<gene>
    <name evidence="3" type="primary">rlpA</name>
    <name evidence="7" type="ORF">K2U94_11875</name>
</gene>
<feature type="region of interest" description="Disordered" evidence="5">
    <location>
        <begin position="256"/>
        <end position="325"/>
    </location>
</feature>
<name>A0ABS9Z712_9HYPH</name>
<dbReference type="Gene3D" id="2.40.40.10">
    <property type="entry name" value="RlpA-like domain"/>
    <property type="match status" value="1"/>
</dbReference>